<keyword evidence="1" id="KW-1133">Transmembrane helix</keyword>
<evidence type="ECO:0000313" key="4">
    <source>
        <dbReference type="Proteomes" id="UP000245119"/>
    </source>
</evidence>
<dbReference type="Proteomes" id="UP000245119">
    <property type="component" value="Linkage Group LG14"/>
</dbReference>
<keyword evidence="1" id="KW-0472">Membrane</keyword>
<accession>A0A2T7NDB8</accession>
<comment type="caution">
    <text evidence="3">The sequence shown here is derived from an EMBL/GenBank/DDBJ whole genome shotgun (WGS) entry which is preliminary data.</text>
</comment>
<gene>
    <name evidence="3" type="ORF">C0Q70_21735</name>
</gene>
<name>A0A2T7NDB8_POMCA</name>
<dbReference type="InterPro" id="IPR002557">
    <property type="entry name" value="Chitin-bd_dom"/>
</dbReference>
<keyword evidence="1" id="KW-0812">Transmembrane</keyword>
<reference evidence="3 4" key="1">
    <citation type="submission" date="2018-04" db="EMBL/GenBank/DDBJ databases">
        <title>The genome of golden apple snail Pomacea canaliculata provides insight into stress tolerance and invasive adaptation.</title>
        <authorList>
            <person name="Liu C."/>
            <person name="Liu B."/>
            <person name="Ren Y."/>
            <person name="Zhang Y."/>
            <person name="Wang H."/>
            <person name="Li S."/>
            <person name="Jiang F."/>
            <person name="Yin L."/>
            <person name="Zhang G."/>
            <person name="Qian W."/>
            <person name="Fan W."/>
        </authorList>
    </citation>
    <scope>NUCLEOTIDE SEQUENCE [LARGE SCALE GENOMIC DNA]</scope>
    <source>
        <strain evidence="3">SZHN2017</strain>
        <tissue evidence="3">Muscle</tissue>
    </source>
</reference>
<organism evidence="3 4">
    <name type="scientific">Pomacea canaliculata</name>
    <name type="common">Golden apple snail</name>
    <dbReference type="NCBI Taxonomy" id="400727"/>
    <lineage>
        <taxon>Eukaryota</taxon>
        <taxon>Metazoa</taxon>
        <taxon>Spiralia</taxon>
        <taxon>Lophotrochozoa</taxon>
        <taxon>Mollusca</taxon>
        <taxon>Gastropoda</taxon>
        <taxon>Caenogastropoda</taxon>
        <taxon>Architaenioglossa</taxon>
        <taxon>Ampullarioidea</taxon>
        <taxon>Ampullariidae</taxon>
        <taxon>Pomacea</taxon>
    </lineage>
</organism>
<dbReference type="GO" id="GO:0008061">
    <property type="term" value="F:chitin binding"/>
    <property type="evidence" value="ECO:0007669"/>
    <property type="project" value="InterPro"/>
</dbReference>
<evidence type="ECO:0000313" key="3">
    <source>
        <dbReference type="EMBL" id="PVD19170.1"/>
    </source>
</evidence>
<dbReference type="GO" id="GO:0005576">
    <property type="term" value="C:extracellular region"/>
    <property type="evidence" value="ECO:0007669"/>
    <property type="project" value="InterPro"/>
</dbReference>
<evidence type="ECO:0000259" key="2">
    <source>
        <dbReference type="PROSITE" id="PS50940"/>
    </source>
</evidence>
<evidence type="ECO:0000256" key="1">
    <source>
        <dbReference type="SAM" id="Phobius"/>
    </source>
</evidence>
<dbReference type="AlphaFoldDB" id="A0A2T7NDB8"/>
<dbReference type="OrthoDB" id="6213228at2759"/>
<sequence length="633" mass="66927">MTLISSLPNPISYLQVSFAGLSDITRGGSLIPIFLSEVGFGTEPYWFEVDRQEKLRGYQEVRTTRAGTPCAADITTMEASYKSNFSNTTDITTMKASSKSNVSNANSDVYSKIDNWNRGSARSLQESVELSSLGSQHRRDNPVTFDTWSSANDYSQSASKRRVCCKQKSTVVLVMLILIIVGAISGGIAYNELKSEGQKYWVSRGRVTTLVNDSFLPAMATALPPNSRNSTRNCVTVEGSIIANFTLDLRTTFDTSKASGEWLRSHLQQSGVQEGQSVKWLNLRILKSSIVVTPLISGEVDVPTSDPDNETDGCGQAAYLHLPYTYPLYCDEYKACNGTVIEYLKCPQGQEFSYNPATTNSSVCGLRSNSTYCGGQMIKDITTTTEARMTGTVTVNRTANATTMDVMTTEAMNVSKTTATGATDVSTQNATTAAMITNTVRTGITDPSMQNATTAAVIVTTAAEVVNRTAVTGTTDVSTQNATTAATMMNSSTVTGTADTSTQHVTTAAVIVNGTTVTGTIAVTSQSVTATEIKENVPTVVGTTAATTQNVTTAGMAMNSTTMAGTTAATTQNVTTAGMAMNSTAMTVPAAVTTQNVTTAGMEMNSTTMAGTTAVTTQNVTAAAMSGVAEKKR</sequence>
<keyword evidence="4" id="KW-1185">Reference proteome</keyword>
<feature type="domain" description="Chitin-binding type-2" evidence="2">
    <location>
        <begin position="311"/>
        <end position="375"/>
    </location>
</feature>
<protein>
    <recommendedName>
        <fullName evidence="2">Chitin-binding type-2 domain-containing protein</fullName>
    </recommendedName>
</protein>
<dbReference type="EMBL" id="PZQS01000014">
    <property type="protein sequence ID" value="PVD19170.1"/>
    <property type="molecule type" value="Genomic_DNA"/>
</dbReference>
<proteinExistence type="predicted"/>
<feature type="transmembrane region" description="Helical" evidence="1">
    <location>
        <begin position="170"/>
        <end position="190"/>
    </location>
</feature>
<dbReference type="PROSITE" id="PS50940">
    <property type="entry name" value="CHIT_BIND_II"/>
    <property type="match status" value="1"/>
</dbReference>